<accession>A0ABQ5K8V0</accession>
<proteinExistence type="predicted"/>
<name>A0ABQ5K8V0_9EUKA</name>
<keyword evidence="2" id="KW-1133">Transmembrane helix</keyword>
<protein>
    <submittedName>
        <fullName evidence="3">TSUP family transporter</fullName>
    </submittedName>
</protein>
<comment type="caution">
    <text evidence="3">The sequence shown here is derived from an EMBL/GenBank/DDBJ whole genome shotgun (WGS) entry which is preliminary data.</text>
</comment>
<feature type="transmembrane region" description="Helical" evidence="2">
    <location>
        <begin position="12"/>
        <end position="30"/>
    </location>
</feature>
<reference evidence="3" key="1">
    <citation type="submission" date="2022-03" db="EMBL/GenBank/DDBJ databases">
        <title>Draft genome sequence of Aduncisulcus paluster, a free-living microaerophilic Fornicata.</title>
        <authorList>
            <person name="Yuyama I."/>
            <person name="Kume K."/>
            <person name="Tamura T."/>
            <person name="Inagaki Y."/>
            <person name="Hashimoto T."/>
        </authorList>
    </citation>
    <scope>NUCLEOTIDE SEQUENCE</scope>
    <source>
        <strain evidence="3">NY0171</strain>
    </source>
</reference>
<feature type="non-terminal residue" evidence="3">
    <location>
        <position position="169"/>
    </location>
</feature>
<dbReference type="Proteomes" id="UP001057375">
    <property type="component" value="Unassembled WGS sequence"/>
</dbReference>
<keyword evidence="2" id="KW-0472">Membrane</keyword>
<evidence type="ECO:0000313" key="3">
    <source>
        <dbReference type="EMBL" id="GKT28974.1"/>
    </source>
</evidence>
<gene>
    <name evidence="3" type="ORF">ADUPG1_000970</name>
</gene>
<keyword evidence="4" id="KW-1185">Reference proteome</keyword>
<evidence type="ECO:0000256" key="2">
    <source>
        <dbReference type="SAM" id="Phobius"/>
    </source>
</evidence>
<keyword evidence="2" id="KW-0812">Transmembrane</keyword>
<feature type="region of interest" description="Disordered" evidence="1">
    <location>
        <begin position="138"/>
        <end position="169"/>
    </location>
</feature>
<dbReference type="EMBL" id="BQXS01000580">
    <property type="protein sequence ID" value="GKT28974.1"/>
    <property type="molecule type" value="Genomic_DNA"/>
</dbReference>
<feature type="compositionally biased region" description="Basic and acidic residues" evidence="1">
    <location>
        <begin position="70"/>
        <end position="104"/>
    </location>
</feature>
<feature type="transmembrane region" description="Helical" evidence="2">
    <location>
        <begin position="45"/>
        <end position="63"/>
    </location>
</feature>
<evidence type="ECO:0000313" key="4">
    <source>
        <dbReference type="Proteomes" id="UP001057375"/>
    </source>
</evidence>
<feature type="region of interest" description="Disordered" evidence="1">
    <location>
        <begin position="68"/>
        <end position="122"/>
    </location>
</feature>
<sequence>LRMGINRRIKYTLALIMTFGTVLGGLAGYALCKKIFIADPAGNDIFISSIIALWLIVYSFIIIPDFPEAPAEHPKNEEKKEGEGEAKEGKDEQAQPQEEKKPEPEPEPQFEDELYPDEEPWEIARSMRSMKLPPYIKFPSTLKDEEEDQLEPAEMRRGGEEPDLDTAEE</sequence>
<feature type="non-terminal residue" evidence="3">
    <location>
        <position position="1"/>
    </location>
</feature>
<organism evidence="3 4">
    <name type="scientific">Aduncisulcus paluster</name>
    <dbReference type="NCBI Taxonomy" id="2918883"/>
    <lineage>
        <taxon>Eukaryota</taxon>
        <taxon>Metamonada</taxon>
        <taxon>Carpediemonas-like organisms</taxon>
        <taxon>Aduncisulcus</taxon>
    </lineage>
</organism>
<feature type="compositionally biased region" description="Acidic residues" evidence="1">
    <location>
        <begin position="105"/>
        <end position="121"/>
    </location>
</feature>
<evidence type="ECO:0000256" key="1">
    <source>
        <dbReference type="SAM" id="MobiDB-lite"/>
    </source>
</evidence>